<reference evidence="8" key="1">
    <citation type="submission" date="2021-01" db="EMBL/GenBank/DDBJ databases">
        <title>Modified the classification status of verrucomicrobia.</title>
        <authorList>
            <person name="Feng X."/>
        </authorList>
    </citation>
    <scope>NUCLEOTIDE SEQUENCE</scope>
    <source>
        <strain evidence="8">KCTC 22201</strain>
    </source>
</reference>
<dbReference type="AlphaFoldDB" id="A0A934RB40"/>
<keyword evidence="4 6" id="KW-1133">Transmembrane helix</keyword>
<dbReference type="PANTHER" id="PTHR32309">
    <property type="entry name" value="TYROSINE-PROTEIN KINASE"/>
    <property type="match status" value="1"/>
</dbReference>
<protein>
    <recommendedName>
        <fullName evidence="7">Polysaccharide chain length determinant N-terminal domain-containing protein</fullName>
    </recommendedName>
</protein>
<evidence type="ECO:0000256" key="4">
    <source>
        <dbReference type="ARBA" id="ARBA00022989"/>
    </source>
</evidence>
<evidence type="ECO:0000256" key="3">
    <source>
        <dbReference type="ARBA" id="ARBA00022692"/>
    </source>
</evidence>
<evidence type="ECO:0000256" key="1">
    <source>
        <dbReference type="ARBA" id="ARBA00004651"/>
    </source>
</evidence>
<comment type="caution">
    <text evidence="8">The sequence shown here is derived from an EMBL/GenBank/DDBJ whole genome shotgun (WGS) entry which is preliminary data.</text>
</comment>
<accession>A0A934RB40</accession>
<dbReference type="GO" id="GO:0005886">
    <property type="term" value="C:plasma membrane"/>
    <property type="evidence" value="ECO:0007669"/>
    <property type="project" value="UniProtKB-SubCell"/>
</dbReference>
<feature type="domain" description="Polysaccharide chain length determinant N-terminal" evidence="7">
    <location>
        <begin position="3"/>
        <end position="79"/>
    </location>
</feature>
<evidence type="ECO:0000256" key="5">
    <source>
        <dbReference type="ARBA" id="ARBA00023136"/>
    </source>
</evidence>
<dbReference type="RefSeq" id="WP_200275691.1">
    <property type="nucleotide sequence ID" value="NZ_JAENII010000001.1"/>
</dbReference>
<name>A0A934RB40_9BACT</name>
<keyword evidence="3 6" id="KW-0812">Transmembrane</keyword>
<dbReference type="InterPro" id="IPR050445">
    <property type="entry name" value="Bact_polysacc_biosynth/exp"/>
</dbReference>
<feature type="transmembrane region" description="Helical" evidence="6">
    <location>
        <begin position="245"/>
        <end position="267"/>
    </location>
</feature>
<sequence length="279" mass="30937">MFKRYWWIFLIMVVIGPFVGLFCGGVVSYIQPKLYESSATIQIQSYVPAASHQSAERGIATQIELLTSDTVLRGVSEKLDLAQIWALPQHELNAKLRRSISVKSITGTDLLQVSSRLPDPELCKKLTETTVEAYSDMRKQALSERHEASRAELRDAIHRQEDSVEEKRKVLTRLQSTGDSVGAPEPLGFADARADFETSQRLLEQLKVREIGQQMEQRLAEKPVIVHSSPIIPHIPVSPQVPLNLALGAVCGLLAGLILALPLMALLNRRASRRAALTS</sequence>
<evidence type="ECO:0000259" key="7">
    <source>
        <dbReference type="Pfam" id="PF02706"/>
    </source>
</evidence>
<feature type="transmembrane region" description="Helical" evidence="6">
    <location>
        <begin position="7"/>
        <end position="30"/>
    </location>
</feature>
<dbReference type="EMBL" id="JAENII010000001">
    <property type="protein sequence ID" value="MBK1825731.1"/>
    <property type="molecule type" value="Genomic_DNA"/>
</dbReference>
<keyword evidence="9" id="KW-1185">Reference proteome</keyword>
<gene>
    <name evidence="8" type="ORF">JIN81_01760</name>
</gene>
<dbReference type="InterPro" id="IPR003856">
    <property type="entry name" value="LPS_length_determ_N"/>
</dbReference>
<keyword evidence="2" id="KW-1003">Cell membrane</keyword>
<comment type="subcellular location">
    <subcellularLocation>
        <location evidence="1">Cell membrane</location>
        <topology evidence="1">Multi-pass membrane protein</topology>
    </subcellularLocation>
</comment>
<evidence type="ECO:0000256" key="2">
    <source>
        <dbReference type="ARBA" id="ARBA00022475"/>
    </source>
</evidence>
<dbReference type="PANTHER" id="PTHR32309:SF31">
    <property type="entry name" value="CAPSULAR EXOPOLYSACCHARIDE FAMILY"/>
    <property type="match status" value="1"/>
</dbReference>
<evidence type="ECO:0000313" key="9">
    <source>
        <dbReference type="Proteomes" id="UP000658278"/>
    </source>
</evidence>
<organism evidence="8 9">
    <name type="scientific">Haloferula rosea</name>
    <dbReference type="NCBI Taxonomy" id="490093"/>
    <lineage>
        <taxon>Bacteria</taxon>
        <taxon>Pseudomonadati</taxon>
        <taxon>Verrucomicrobiota</taxon>
        <taxon>Verrucomicrobiia</taxon>
        <taxon>Verrucomicrobiales</taxon>
        <taxon>Verrucomicrobiaceae</taxon>
        <taxon>Haloferula</taxon>
    </lineage>
</organism>
<dbReference type="Proteomes" id="UP000658278">
    <property type="component" value="Unassembled WGS sequence"/>
</dbReference>
<dbReference type="Pfam" id="PF02706">
    <property type="entry name" value="Wzz"/>
    <property type="match status" value="1"/>
</dbReference>
<evidence type="ECO:0000313" key="8">
    <source>
        <dbReference type="EMBL" id="MBK1825731.1"/>
    </source>
</evidence>
<proteinExistence type="predicted"/>
<evidence type="ECO:0000256" key="6">
    <source>
        <dbReference type="SAM" id="Phobius"/>
    </source>
</evidence>
<keyword evidence="5 6" id="KW-0472">Membrane</keyword>